<proteinExistence type="predicted"/>
<reference evidence="10 11" key="1">
    <citation type="submission" date="2022-11" db="UniProtKB">
        <authorList>
            <consortium name="WormBaseParasite"/>
        </authorList>
    </citation>
    <scope>IDENTIFICATION</scope>
</reference>
<name>A0A914ZWV4_PARUN</name>
<dbReference type="PANTHER" id="PTHR21041">
    <property type="entry name" value="DENDRITIC CELL-SPECIFIC TRANSMEMBRANE PROTEIN"/>
    <property type="match status" value="1"/>
</dbReference>
<dbReference type="WBParaSite" id="PgB16_g019_t03">
    <property type="protein sequence ID" value="PgB16_g019_t03"/>
    <property type="gene ID" value="PgB16_g019"/>
</dbReference>
<evidence type="ECO:0000256" key="4">
    <source>
        <dbReference type="ARBA" id="ARBA00023136"/>
    </source>
</evidence>
<feature type="compositionally biased region" description="Polar residues" evidence="5">
    <location>
        <begin position="757"/>
        <end position="772"/>
    </location>
</feature>
<dbReference type="Pfam" id="PF07782">
    <property type="entry name" value="DC_STAMP"/>
    <property type="match status" value="1"/>
</dbReference>
<evidence type="ECO:0000259" key="7">
    <source>
        <dbReference type="Pfam" id="PF07782"/>
    </source>
</evidence>
<sequence length="772" mass="89678">MMLGGLYSLLFVEEYRESRRKRLGRSKFEDIFYYSGVYDYRLLRYLINFPIGFLISSALYTFAWHRVNFADFDPIYKQIFMWSIILICSITFALSPVFRCAIICVLCGALGKNGQGLLSVVVFTHLSEGPINNIISNFNLSAHIITCHLKLKEQMMTERIIMSTGPIEALLAEKFGKSTSKGRKLIHMLKSLVEPIGYDLSLSDEDKALAATIDNAEILQRRDAILNEKKESKLDLTNEYIRPIWEKLKSKASKLLTMRLHFQCSEVFDKGIKKCHDKFRDMKDKCYNILWYIPFINRAVCGKFDILQICQAAEKHAEAAKFCDEMMERVMGKMKSFDTDTENMQNVTDEVLDHLRVNMHYKAIEEPRLTRIYRLKQVVYRISQNFHIVKMIFSTIKHLLGCLFIFLLYTIFRNSIQMIRNYLNNIDFLNIFLTPYFWHIDKKREEAGEVFLRPLSKAERKINGLLKPFSPPTRAEIEASWQPLAKFFITLIVALLVLLVDNFFYSIIKEVMRFSAVSVSAKSKQQFHLGVSGTGFVADLIKDMINFDFDKTLNLTIPLEHCHVEPTSPDWSFSWKYVILPLTLMLLLQVVFGYFIKRITLFYIIGGIFRKRNKARTIHLYNKLLFGRVNSRRLARARIRYQVERRILQREAIKEQSKLFAGTFIQTAIIEKLFATGKCLLCEMKYRKSVLVECPNFNCPATYCRTCFTEIHQQCYACLAEEGIVTSERTQFMPSEPSPNEAQRTESLSKSAEESQETSSIIVESTQEETQG</sequence>
<evidence type="ECO:0000256" key="1">
    <source>
        <dbReference type="ARBA" id="ARBA00004141"/>
    </source>
</evidence>
<keyword evidence="2 6" id="KW-0812">Transmembrane</keyword>
<dbReference type="Proteomes" id="UP000887569">
    <property type="component" value="Unplaced"/>
</dbReference>
<feature type="transmembrane region" description="Helical" evidence="6">
    <location>
        <begin position="487"/>
        <end position="508"/>
    </location>
</feature>
<feature type="domain" description="Dendritic cell-specific transmembrane protein-like" evidence="7">
    <location>
        <begin position="428"/>
        <end position="621"/>
    </location>
</feature>
<evidence type="ECO:0000256" key="5">
    <source>
        <dbReference type="SAM" id="MobiDB-lite"/>
    </source>
</evidence>
<dbReference type="WBParaSite" id="PgB16_g019_t02">
    <property type="protein sequence ID" value="PgB16_g019_t02"/>
    <property type="gene ID" value="PgB16_g019"/>
</dbReference>
<dbReference type="GO" id="GO:0016020">
    <property type="term" value="C:membrane"/>
    <property type="evidence" value="ECO:0007669"/>
    <property type="project" value="UniProtKB-SubCell"/>
</dbReference>
<keyword evidence="3 6" id="KW-1133">Transmembrane helix</keyword>
<evidence type="ECO:0000313" key="9">
    <source>
        <dbReference type="Proteomes" id="UP000887569"/>
    </source>
</evidence>
<evidence type="ECO:0000313" key="11">
    <source>
        <dbReference type="WBParaSite" id="PgB16_g019_t03"/>
    </source>
</evidence>
<dbReference type="InterPro" id="IPR051856">
    <property type="entry name" value="CSR-E3_Ligase_Protein"/>
</dbReference>
<feature type="region of interest" description="Disordered" evidence="5">
    <location>
        <begin position="730"/>
        <end position="772"/>
    </location>
</feature>
<dbReference type="InterPro" id="IPR058842">
    <property type="entry name" value="DCST1_C"/>
</dbReference>
<dbReference type="Pfam" id="PF26037">
    <property type="entry name" value="zf-RING_DCST1_C"/>
    <property type="match status" value="1"/>
</dbReference>
<evidence type="ECO:0000256" key="6">
    <source>
        <dbReference type="SAM" id="Phobius"/>
    </source>
</evidence>
<accession>A0A914ZWV4</accession>
<dbReference type="PANTHER" id="PTHR21041:SF17">
    <property type="entry name" value="E3 UBIQUITIN-PROTEIN LIGASE DCST1"/>
    <property type="match status" value="1"/>
</dbReference>
<evidence type="ECO:0000256" key="3">
    <source>
        <dbReference type="ARBA" id="ARBA00022989"/>
    </source>
</evidence>
<evidence type="ECO:0000259" key="8">
    <source>
        <dbReference type="Pfam" id="PF26037"/>
    </source>
</evidence>
<protein>
    <submittedName>
        <fullName evidence="10 11">Dendritic cell-specific transmembrane protein-like domain-containing protein</fullName>
    </submittedName>
</protein>
<organism evidence="9 10">
    <name type="scientific">Parascaris univalens</name>
    <name type="common">Nematode worm</name>
    <dbReference type="NCBI Taxonomy" id="6257"/>
    <lineage>
        <taxon>Eukaryota</taxon>
        <taxon>Metazoa</taxon>
        <taxon>Ecdysozoa</taxon>
        <taxon>Nematoda</taxon>
        <taxon>Chromadorea</taxon>
        <taxon>Rhabditida</taxon>
        <taxon>Spirurina</taxon>
        <taxon>Ascaridomorpha</taxon>
        <taxon>Ascaridoidea</taxon>
        <taxon>Ascarididae</taxon>
        <taxon>Parascaris</taxon>
    </lineage>
</organism>
<feature type="transmembrane region" description="Helical" evidence="6">
    <location>
        <begin position="79"/>
        <end position="98"/>
    </location>
</feature>
<dbReference type="InterPro" id="IPR012858">
    <property type="entry name" value="DC_STAMP-like"/>
</dbReference>
<dbReference type="AlphaFoldDB" id="A0A914ZWV4"/>
<keyword evidence="4 6" id="KW-0472">Membrane</keyword>
<evidence type="ECO:0000313" key="10">
    <source>
        <dbReference type="WBParaSite" id="PgB16_g019_t02"/>
    </source>
</evidence>
<feature type="transmembrane region" description="Helical" evidence="6">
    <location>
        <begin position="577"/>
        <end position="596"/>
    </location>
</feature>
<feature type="domain" description="E3 ubiquitin-protein ligase DCST1-like C-terminal" evidence="8">
    <location>
        <begin position="678"/>
        <end position="719"/>
    </location>
</feature>
<feature type="transmembrane region" description="Helical" evidence="6">
    <location>
        <begin position="45"/>
        <end position="67"/>
    </location>
</feature>
<comment type="subcellular location">
    <subcellularLocation>
        <location evidence="1">Membrane</location>
        <topology evidence="1">Multi-pass membrane protein</topology>
    </subcellularLocation>
</comment>
<evidence type="ECO:0000256" key="2">
    <source>
        <dbReference type="ARBA" id="ARBA00022692"/>
    </source>
</evidence>
<dbReference type="WBParaSite" id="PgB16_g019_t08">
    <property type="protein sequence ID" value="PgB16_g019_t08"/>
    <property type="gene ID" value="PgB16_g019"/>
</dbReference>
<feature type="transmembrane region" description="Helical" evidence="6">
    <location>
        <begin position="391"/>
        <end position="412"/>
    </location>
</feature>
<dbReference type="WBParaSite" id="PgB16_g019_t09">
    <property type="protein sequence ID" value="PgB16_g019_t09"/>
    <property type="gene ID" value="PgB16_g019"/>
</dbReference>
<keyword evidence="9" id="KW-1185">Reference proteome</keyword>
<feature type="compositionally biased region" description="Polar residues" evidence="5">
    <location>
        <begin position="730"/>
        <end position="750"/>
    </location>
</feature>